<evidence type="ECO:0000313" key="7">
    <source>
        <dbReference type="Proteomes" id="UP000639396"/>
    </source>
</evidence>
<feature type="region of interest" description="Disordered" evidence="4">
    <location>
        <begin position="270"/>
        <end position="299"/>
    </location>
</feature>
<proteinExistence type="predicted"/>
<organism evidence="6 7">
    <name type="scientific">Paenibacillus oceani</name>
    <dbReference type="NCBI Taxonomy" id="2772510"/>
    <lineage>
        <taxon>Bacteria</taxon>
        <taxon>Bacillati</taxon>
        <taxon>Bacillota</taxon>
        <taxon>Bacilli</taxon>
        <taxon>Bacillales</taxon>
        <taxon>Paenibacillaceae</taxon>
        <taxon>Paenibacillus</taxon>
    </lineage>
</organism>
<dbReference type="PANTHER" id="PTHR43280">
    <property type="entry name" value="ARAC-FAMILY TRANSCRIPTIONAL REGULATOR"/>
    <property type="match status" value="1"/>
</dbReference>
<dbReference type="InterPro" id="IPR009057">
    <property type="entry name" value="Homeodomain-like_sf"/>
</dbReference>
<dbReference type="InterPro" id="IPR037923">
    <property type="entry name" value="HTH-like"/>
</dbReference>
<protein>
    <submittedName>
        <fullName evidence="6">AraC family transcriptional regulator</fullName>
    </submittedName>
</protein>
<dbReference type="InterPro" id="IPR003313">
    <property type="entry name" value="AraC-bd"/>
</dbReference>
<dbReference type="Pfam" id="PF02311">
    <property type="entry name" value="AraC_binding"/>
    <property type="match status" value="1"/>
</dbReference>
<evidence type="ECO:0000256" key="1">
    <source>
        <dbReference type="ARBA" id="ARBA00023015"/>
    </source>
</evidence>
<evidence type="ECO:0000259" key="5">
    <source>
        <dbReference type="PROSITE" id="PS01124"/>
    </source>
</evidence>
<gene>
    <name evidence="6" type="ORF">IDH45_30030</name>
</gene>
<dbReference type="GO" id="GO:0003700">
    <property type="term" value="F:DNA-binding transcription factor activity"/>
    <property type="evidence" value="ECO:0007669"/>
    <property type="project" value="InterPro"/>
</dbReference>
<feature type="compositionally biased region" description="Basic and acidic residues" evidence="4">
    <location>
        <begin position="289"/>
        <end position="299"/>
    </location>
</feature>
<feature type="domain" description="HTH araC/xylS-type" evidence="5">
    <location>
        <begin position="169"/>
        <end position="267"/>
    </location>
</feature>
<evidence type="ECO:0000256" key="2">
    <source>
        <dbReference type="ARBA" id="ARBA00023125"/>
    </source>
</evidence>
<dbReference type="SUPFAM" id="SSF46689">
    <property type="entry name" value="Homeodomain-like"/>
    <property type="match status" value="1"/>
</dbReference>
<dbReference type="GO" id="GO:0043565">
    <property type="term" value="F:sequence-specific DNA binding"/>
    <property type="evidence" value="ECO:0007669"/>
    <property type="project" value="InterPro"/>
</dbReference>
<keyword evidence="3" id="KW-0804">Transcription</keyword>
<keyword evidence="2" id="KW-0238">DNA-binding</keyword>
<comment type="caution">
    <text evidence="6">The sequence shown here is derived from an EMBL/GenBank/DDBJ whole genome shotgun (WGS) entry which is preliminary data.</text>
</comment>
<dbReference type="SMART" id="SM00342">
    <property type="entry name" value="HTH_ARAC"/>
    <property type="match status" value="1"/>
</dbReference>
<keyword evidence="1" id="KW-0805">Transcription regulation</keyword>
<accession>A0A927H3D1</accession>
<dbReference type="InterPro" id="IPR020449">
    <property type="entry name" value="Tscrpt_reg_AraC-type_HTH"/>
</dbReference>
<dbReference type="PANTHER" id="PTHR43280:SF2">
    <property type="entry name" value="HTH-TYPE TRANSCRIPTIONAL REGULATOR EXSA"/>
    <property type="match status" value="1"/>
</dbReference>
<reference evidence="6" key="1">
    <citation type="submission" date="2020-09" db="EMBL/GenBank/DDBJ databases">
        <title>A novel bacterium of genus Paenibacillus, isolated from South China Sea.</title>
        <authorList>
            <person name="Huang H."/>
            <person name="Mo K."/>
            <person name="Hu Y."/>
        </authorList>
    </citation>
    <scope>NUCLEOTIDE SEQUENCE</scope>
    <source>
        <strain evidence="6">IB182363</strain>
    </source>
</reference>
<evidence type="ECO:0000313" key="6">
    <source>
        <dbReference type="EMBL" id="MBD2866222.1"/>
    </source>
</evidence>
<dbReference type="EMBL" id="JACXJA010000054">
    <property type="protein sequence ID" value="MBD2866222.1"/>
    <property type="molecule type" value="Genomic_DNA"/>
</dbReference>
<sequence length="299" mass="34121">MRLFCEVLAAGYSYHTKPFRTEAYPGVGYYLFRFQSEGSAKALVGGKLVPVGPGDLLLYKPGEPYELRIEAEPEASGDTPVASGDYYFICRGEWVDAWWNERKRPQKLSLPLQDSLLALCRQIVIEHYRGKRQYKEITDYYLRIFCLTIDREMKEHGVGTETGQSFLAQRMRNYVEEHALESFKLEDVARSAGLSLSRAVHLFKVCYGSSIMKYALQIRLAVARERMLYSPMSLEQIAESSGFSSYSYFHRMFRAHYGVSPKKYQLEQLTKTEQPDERSSAAAALSSGSRKESGRSTII</sequence>
<dbReference type="PROSITE" id="PS01124">
    <property type="entry name" value="HTH_ARAC_FAMILY_2"/>
    <property type="match status" value="1"/>
</dbReference>
<name>A0A927H3D1_9BACL</name>
<dbReference type="PROSITE" id="PS00041">
    <property type="entry name" value="HTH_ARAC_FAMILY_1"/>
    <property type="match status" value="1"/>
</dbReference>
<evidence type="ECO:0000256" key="3">
    <source>
        <dbReference type="ARBA" id="ARBA00023163"/>
    </source>
</evidence>
<evidence type="ECO:0000256" key="4">
    <source>
        <dbReference type="SAM" id="MobiDB-lite"/>
    </source>
</evidence>
<dbReference type="Proteomes" id="UP000639396">
    <property type="component" value="Unassembled WGS sequence"/>
</dbReference>
<dbReference type="InterPro" id="IPR018060">
    <property type="entry name" value="HTH_AraC"/>
</dbReference>
<dbReference type="PRINTS" id="PR00032">
    <property type="entry name" value="HTHARAC"/>
</dbReference>
<keyword evidence="7" id="KW-1185">Reference proteome</keyword>
<dbReference type="SUPFAM" id="SSF51215">
    <property type="entry name" value="Regulatory protein AraC"/>
    <property type="match status" value="1"/>
</dbReference>
<dbReference type="AlphaFoldDB" id="A0A927H3D1"/>
<dbReference type="InterPro" id="IPR018062">
    <property type="entry name" value="HTH_AraC-typ_CS"/>
</dbReference>
<dbReference type="RefSeq" id="WP_190931840.1">
    <property type="nucleotide sequence ID" value="NZ_JACXJA010000054.1"/>
</dbReference>
<dbReference type="Pfam" id="PF12833">
    <property type="entry name" value="HTH_18"/>
    <property type="match status" value="1"/>
</dbReference>
<dbReference type="Gene3D" id="1.10.10.60">
    <property type="entry name" value="Homeodomain-like"/>
    <property type="match status" value="1"/>
</dbReference>